<dbReference type="Proteomes" id="UP000053789">
    <property type="component" value="Unassembled WGS sequence"/>
</dbReference>
<dbReference type="GeneID" id="27698354"/>
<dbReference type="VEuPathDB" id="FungiDB:Z519_05426"/>
<feature type="compositionally biased region" description="Polar residues" evidence="1">
    <location>
        <begin position="14"/>
        <end position="33"/>
    </location>
</feature>
<accession>A0A0D2HTE4</accession>
<feature type="region of interest" description="Disordered" evidence="1">
    <location>
        <begin position="1"/>
        <end position="65"/>
    </location>
</feature>
<feature type="compositionally biased region" description="Low complexity" evidence="1">
    <location>
        <begin position="35"/>
        <end position="61"/>
    </location>
</feature>
<evidence type="ECO:0000313" key="2">
    <source>
        <dbReference type="EMBL" id="KIW94110.1"/>
    </source>
</evidence>
<protein>
    <recommendedName>
        <fullName evidence="4">SH3 domain-containing protein</fullName>
    </recommendedName>
</protein>
<evidence type="ECO:0000256" key="1">
    <source>
        <dbReference type="SAM" id="MobiDB-lite"/>
    </source>
</evidence>
<dbReference type="AlphaFoldDB" id="A0A0D2HTE4"/>
<gene>
    <name evidence="2" type="ORF">Z519_05426</name>
</gene>
<dbReference type="HOGENOM" id="CLU_1695281_0_0_1"/>
<keyword evidence="3" id="KW-1185">Reference proteome</keyword>
<dbReference type="RefSeq" id="XP_016620779.1">
    <property type="nucleotide sequence ID" value="XM_016763166.1"/>
</dbReference>
<reference evidence="2" key="1">
    <citation type="submission" date="2015-01" db="EMBL/GenBank/DDBJ databases">
        <title>The Genome Sequence of Cladophialophora bantiana CBS 173.52.</title>
        <authorList>
            <consortium name="The Broad Institute Genomics Platform"/>
            <person name="Cuomo C."/>
            <person name="de Hoog S."/>
            <person name="Gorbushina A."/>
            <person name="Stielow B."/>
            <person name="Teixiera M."/>
            <person name="Abouelleil A."/>
            <person name="Chapman S.B."/>
            <person name="Priest M."/>
            <person name="Young S.K."/>
            <person name="Wortman J."/>
            <person name="Nusbaum C."/>
            <person name="Birren B."/>
        </authorList>
    </citation>
    <scope>NUCLEOTIDE SEQUENCE [LARGE SCALE GENOMIC DNA]</scope>
    <source>
        <strain evidence="2">CBS 173.52</strain>
    </source>
</reference>
<evidence type="ECO:0008006" key="4">
    <source>
        <dbReference type="Google" id="ProtNLM"/>
    </source>
</evidence>
<proteinExistence type="predicted"/>
<sequence length="155" mass="17180">MSVPNSDDFDMTLANDTAATTPSNDSTSVTPGNNDGATTPGTDNAATTPTNDNVATAPANAGPYTFPDYPDFPRILFRAMSEREFNLSEESQPGPLGLRYLTYVLGEAFDIIAVEGDMWLAINQDDENRRMGWIWNKDFVRMPADWRNTETDWTD</sequence>
<dbReference type="EMBL" id="KN846986">
    <property type="protein sequence ID" value="KIW94110.1"/>
    <property type="molecule type" value="Genomic_DNA"/>
</dbReference>
<dbReference type="OrthoDB" id="10256089at2759"/>
<evidence type="ECO:0000313" key="3">
    <source>
        <dbReference type="Proteomes" id="UP000053789"/>
    </source>
</evidence>
<name>A0A0D2HTE4_CLAB1</name>
<organism evidence="2 3">
    <name type="scientific">Cladophialophora bantiana (strain ATCC 10958 / CBS 173.52 / CDC B-1940 / NIH 8579)</name>
    <name type="common">Xylohypha bantiana</name>
    <dbReference type="NCBI Taxonomy" id="1442370"/>
    <lineage>
        <taxon>Eukaryota</taxon>
        <taxon>Fungi</taxon>
        <taxon>Dikarya</taxon>
        <taxon>Ascomycota</taxon>
        <taxon>Pezizomycotina</taxon>
        <taxon>Eurotiomycetes</taxon>
        <taxon>Chaetothyriomycetidae</taxon>
        <taxon>Chaetothyriales</taxon>
        <taxon>Herpotrichiellaceae</taxon>
        <taxon>Cladophialophora</taxon>
    </lineage>
</organism>